<proteinExistence type="predicted"/>
<evidence type="ECO:0000313" key="2">
    <source>
        <dbReference type="Proteomes" id="UP000065261"/>
    </source>
</evidence>
<accession>A0A0U2X2V0</accession>
<evidence type="ECO:0000313" key="1">
    <source>
        <dbReference type="EMBL" id="ALS33106.1"/>
    </source>
</evidence>
<sequence length="37" mass="4203">MPLAMITLVMSFCKLINSNHRAMAVNLRSQFISYSTL</sequence>
<reference evidence="1 2" key="1">
    <citation type="submission" date="2015-03" db="EMBL/GenBank/DDBJ databases">
        <authorList>
            <person name="Murphy D."/>
        </authorList>
    </citation>
    <scope>NUCLEOTIDE SEQUENCE [LARGE SCALE GENOMIC DNA]</scope>
    <source>
        <strain evidence="1 2">KMM 520</strain>
    </source>
</reference>
<protein>
    <submittedName>
        <fullName evidence="1">Uncharacterized protein</fullName>
    </submittedName>
</protein>
<organism evidence="1">
    <name type="scientific">Pseudoalteromonas translucida KMM 520</name>
    <dbReference type="NCBI Taxonomy" id="1315283"/>
    <lineage>
        <taxon>Bacteria</taxon>
        <taxon>Pseudomonadati</taxon>
        <taxon>Pseudomonadota</taxon>
        <taxon>Gammaproteobacteria</taxon>
        <taxon>Alteromonadales</taxon>
        <taxon>Pseudoalteromonadaceae</taxon>
        <taxon>Pseudoalteromonas</taxon>
    </lineage>
</organism>
<dbReference type="EMBL" id="CP011034">
    <property type="protein sequence ID" value="ALS33106.1"/>
    <property type="molecule type" value="Genomic_DNA"/>
</dbReference>
<dbReference type="KEGG" id="ptn:PTRA_a1971"/>
<gene>
    <name evidence="1" type="ORF">PTRA_a1971</name>
</gene>
<dbReference type="PATRIC" id="fig|1315283.4.peg.1699"/>
<dbReference type="AlphaFoldDB" id="A0A0U2X2V0"/>
<name>A0A0U2X2V0_9GAMM</name>
<dbReference type="Proteomes" id="UP000065261">
    <property type="component" value="Chromosome I"/>
</dbReference>